<evidence type="ECO:0000256" key="2">
    <source>
        <dbReference type="ARBA" id="ARBA00022692"/>
    </source>
</evidence>
<sequence length="255" mass="28174">MGIGRLMVFLGVLLLLWLAYRWFIRTAPEKVAKSLTRIVIGAVILVLVVLAATGRMHPLFAAIGAAAGALFTVAQRLMRMPWIIAVAQRLFYHYRAKQNSAGPSPDQRSQVETQFIRMFLYHDSGEMGGEVIAGQMAGCSLSQLDLQQLITLWQHYNAIDTESAALLEAYLNRIHGDTWHDQCETEAKSNNAPPPTGQMSPEEASKILGVEKDADRETVIAAHRRLAQKLHPDRGGSTYLAAKINRAKEVLLGKS</sequence>
<keyword evidence="5" id="KW-0496">Mitochondrion</keyword>
<dbReference type="PANTHER" id="PTHR12763:SF28">
    <property type="entry name" value="GEO10507P1-RELATED"/>
    <property type="match status" value="1"/>
</dbReference>
<keyword evidence="4 8" id="KW-1133">Transmembrane helix</keyword>
<dbReference type="PROSITE" id="PS50076">
    <property type="entry name" value="DNAJ_2"/>
    <property type="match status" value="1"/>
</dbReference>
<keyword evidence="2 8" id="KW-0812">Transmembrane</keyword>
<comment type="similarity">
    <text evidence="7">Belongs to the TIM14 family.</text>
</comment>
<dbReference type="SUPFAM" id="SSF46565">
    <property type="entry name" value="Chaperone J-domain"/>
    <property type="match status" value="1"/>
</dbReference>
<evidence type="ECO:0000256" key="7">
    <source>
        <dbReference type="ARBA" id="ARBA00038105"/>
    </source>
</evidence>
<evidence type="ECO:0000256" key="4">
    <source>
        <dbReference type="ARBA" id="ARBA00022989"/>
    </source>
</evidence>
<dbReference type="Pfam" id="PF00226">
    <property type="entry name" value="DnaJ"/>
    <property type="match status" value="1"/>
</dbReference>
<gene>
    <name evidence="10" type="ORF">MNBD_GAMMA26-1195</name>
</gene>
<evidence type="ECO:0000256" key="8">
    <source>
        <dbReference type="SAM" id="Phobius"/>
    </source>
</evidence>
<evidence type="ECO:0000256" key="1">
    <source>
        <dbReference type="ARBA" id="ARBA00004434"/>
    </source>
</evidence>
<dbReference type="InterPro" id="IPR036869">
    <property type="entry name" value="J_dom_sf"/>
</dbReference>
<feature type="transmembrane region" description="Helical" evidence="8">
    <location>
        <begin position="6"/>
        <end position="23"/>
    </location>
</feature>
<dbReference type="CDD" id="cd06257">
    <property type="entry name" value="DnaJ"/>
    <property type="match status" value="1"/>
</dbReference>
<evidence type="ECO:0000259" key="9">
    <source>
        <dbReference type="PROSITE" id="PS50076"/>
    </source>
</evidence>
<dbReference type="GO" id="GO:0005743">
    <property type="term" value="C:mitochondrial inner membrane"/>
    <property type="evidence" value="ECO:0007669"/>
    <property type="project" value="UniProtKB-SubCell"/>
</dbReference>
<evidence type="ECO:0000256" key="6">
    <source>
        <dbReference type="ARBA" id="ARBA00023136"/>
    </source>
</evidence>
<accession>A0A3B1AUP8</accession>
<dbReference type="SMART" id="SM00271">
    <property type="entry name" value="DnaJ"/>
    <property type="match status" value="1"/>
</dbReference>
<organism evidence="10">
    <name type="scientific">hydrothermal vent metagenome</name>
    <dbReference type="NCBI Taxonomy" id="652676"/>
    <lineage>
        <taxon>unclassified sequences</taxon>
        <taxon>metagenomes</taxon>
        <taxon>ecological metagenomes</taxon>
    </lineage>
</organism>
<feature type="domain" description="J" evidence="9">
    <location>
        <begin position="203"/>
        <end position="255"/>
    </location>
</feature>
<feature type="transmembrane region" description="Helical" evidence="8">
    <location>
        <begin position="35"/>
        <end position="53"/>
    </location>
</feature>
<keyword evidence="3" id="KW-0999">Mitochondrion inner membrane</keyword>
<dbReference type="EMBL" id="UOFX01000056">
    <property type="protein sequence ID" value="VAX09756.1"/>
    <property type="molecule type" value="Genomic_DNA"/>
</dbReference>
<feature type="transmembrane region" description="Helical" evidence="8">
    <location>
        <begin position="59"/>
        <end position="78"/>
    </location>
</feature>
<name>A0A3B1AUP8_9ZZZZ</name>
<reference evidence="10" key="1">
    <citation type="submission" date="2018-06" db="EMBL/GenBank/DDBJ databases">
        <authorList>
            <person name="Zhirakovskaya E."/>
        </authorList>
    </citation>
    <scope>NUCLEOTIDE SEQUENCE</scope>
</reference>
<dbReference type="PANTHER" id="PTHR12763">
    <property type="match status" value="1"/>
</dbReference>
<protein>
    <recommendedName>
        <fullName evidence="9">J domain-containing protein</fullName>
    </recommendedName>
</protein>
<evidence type="ECO:0000256" key="5">
    <source>
        <dbReference type="ARBA" id="ARBA00023128"/>
    </source>
</evidence>
<comment type="subcellular location">
    <subcellularLocation>
        <location evidence="1">Mitochondrion inner membrane</location>
        <topology evidence="1">Single-pass membrane protein</topology>
    </subcellularLocation>
</comment>
<dbReference type="Gene3D" id="1.10.287.110">
    <property type="entry name" value="DnaJ domain"/>
    <property type="match status" value="1"/>
</dbReference>
<proteinExistence type="inferred from homology"/>
<evidence type="ECO:0000256" key="3">
    <source>
        <dbReference type="ARBA" id="ARBA00022792"/>
    </source>
</evidence>
<dbReference type="AlphaFoldDB" id="A0A3B1AUP8"/>
<dbReference type="InterPro" id="IPR001623">
    <property type="entry name" value="DnaJ_domain"/>
</dbReference>
<evidence type="ECO:0000313" key="10">
    <source>
        <dbReference type="EMBL" id="VAX09756.1"/>
    </source>
</evidence>
<keyword evidence="6 8" id="KW-0472">Membrane</keyword>